<dbReference type="PATRIC" id="fig|768679.9.peg.282"/>
<sequence length="405" mass="42026">MILLAVAASAYQVTVEVVDGTTGQILNSIIEILQGNQTVAISGTGLYQGDLPPGTYTALVQIPRWGVTMAQQFSVPTGGPVKIVVPTAILTAEAWDMALDEVGNWPLSIILNGVPIATGVGRVSTEVYANTTTSYVVAVYSPYGTFNRTVFVSQGQNITARVDVPTALIRVALYDEAAGGPANFTVLLINSEGAVAAKGTGEISGEFLAGSYTASSILRLGACQLTYNETVEAKPGARVNETVMVPTAFLYIYAQSPLGAPVKNATVAVYCLGKLALNSSGWPVKAEVLANYNYTVVASYKNLTATAWVIPRAGAVSTVYLNLTVPTAPIKVTPPSPRTTTTTSRTTAAPPLTTTTAKPPSSSGASANRGAPPGEIYAYLLALGGSISIALALGVLLFALYARRA</sequence>
<dbReference type="KEGG" id="ttn:TTX_0266"/>
<dbReference type="AlphaFoldDB" id="G4RMZ8"/>
<organism evidence="3 4">
    <name type="scientific">Thermoproteus tenax (strain ATCC 35583 / DSM 2078 / JCM 9277 / NBRC 100435 / Kra 1)</name>
    <dbReference type="NCBI Taxonomy" id="768679"/>
    <lineage>
        <taxon>Archaea</taxon>
        <taxon>Thermoproteota</taxon>
        <taxon>Thermoprotei</taxon>
        <taxon>Thermoproteales</taxon>
        <taxon>Thermoproteaceae</taxon>
        <taxon>Thermoproteus</taxon>
    </lineage>
</organism>
<feature type="compositionally biased region" description="Low complexity" evidence="1">
    <location>
        <begin position="338"/>
        <end position="367"/>
    </location>
</feature>
<feature type="region of interest" description="Disordered" evidence="1">
    <location>
        <begin position="332"/>
        <end position="369"/>
    </location>
</feature>
<feature type="transmembrane region" description="Helical" evidence="2">
    <location>
        <begin position="376"/>
        <end position="402"/>
    </location>
</feature>
<keyword evidence="2" id="KW-0812">Transmembrane</keyword>
<dbReference type="eggNOG" id="arCOG03265">
    <property type="taxonomic scope" value="Archaea"/>
</dbReference>
<dbReference type="Proteomes" id="UP000002654">
    <property type="component" value="Chromosome"/>
</dbReference>
<evidence type="ECO:0000313" key="3">
    <source>
        <dbReference type="EMBL" id="CCC80942.1"/>
    </source>
</evidence>
<evidence type="ECO:0000313" key="4">
    <source>
        <dbReference type="Proteomes" id="UP000002654"/>
    </source>
</evidence>
<evidence type="ECO:0000256" key="1">
    <source>
        <dbReference type="SAM" id="MobiDB-lite"/>
    </source>
</evidence>
<reference evidence="3 4" key="1">
    <citation type="journal article" date="2011" name="PLoS ONE">
        <title>The complete genome sequence of Thermoproteus tenax: a physiologically versatile member of the Crenarchaeota.</title>
        <authorList>
            <person name="Siebers B."/>
            <person name="Zaparty M."/>
            <person name="Raddatz G."/>
            <person name="Tjaden B."/>
            <person name="Albers S.V."/>
            <person name="Bell S.D."/>
            <person name="Blombach F."/>
            <person name="Kletzin A."/>
            <person name="Kyrpides N."/>
            <person name="Lanz C."/>
            <person name="Plagens A."/>
            <person name="Rampp M."/>
            <person name="Rosinus A."/>
            <person name="von Jan M."/>
            <person name="Makarova K.S."/>
            <person name="Klenk H.P."/>
            <person name="Schuster S.C."/>
            <person name="Hensel R."/>
        </authorList>
    </citation>
    <scope>NUCLEOTIDE SEQUENCE [LARGE SCALE GENOMIC DNA]</scope>
    <source>
        <strain evidence="4">ATCC 35583 / DSM 2078 / JCM 9277 / NBRC 100435 / Kra 1</strain>
    </source>
</reference>
<dbReference type="EMBL" id="FN869859">
    <property type="protein sequence ID" value="CCC80942.1"/>
    <property type="molecule type" value="Genomic_DNA"/>
</dbReference>
<keyword evidence="4" id="KW-1185">Reference proteome</keyword>
<evidence type="ECO:0000256" key="2">
    <source>
        <dbReference type="SAM" id="Phobius"/>
    </source>
</evidence>
<protein>
    <submittedName>
        <fullName evidence="3">Uncharacterized protein</fullName>
    </submittedName>
</protein>
<keyword evidence="2" id="KW-0472">Membrane</keyword>
<keyword evidence="2" id="KW-1133">Transmembrane helix</keyword>
<accession>G4RMZ8</accession>
<dbReference type="STRING" id="768679.TTX_0266"/>
<dbReference type="PaxDb" id="768679-TTX_0266"/>
<name>G4RMZ8_THETK</name>
<proteinExistence type="predicted"/>
<dbReference type="HOGENOM" id="CLU_679023_0_0_2"/>
<gene>
    <name evidence="3" type="ordered locus">TTX_0266</name>
</gene>